<accession>A0A0B6VST5</accession>
<name>A0A0B6VST5_SERMA</name>
<dbReference type="EC" id="3.5.2.6" evidence="3 6"/>
<evidence type="ECO:0000313" key="9">
    <source>
        <dbReference type="EMBL" id="BAQ22056.1"/>
    </source>
</evidence>
<protein>
    <recommendedName>
        <fullName evidence="3 6">Beta-lactamase</fullName>
        <ecNumber evidence="3 6">3.5.2.6</ecNumber>
    </recommendedName>
</protein>
<dbReference type="NCBIfam" id="NF000327">
    <property type="entry name" value="blaSCO"/>
    <property type="match status" value="1"/>
</dbReference>
<evidence type="ECO:0000256" key="2">
    <source>
        <dbReference type="ARBA" id="ARBA00009009"/>
    </source>
</evidence>
<keyword evidence="4 6" id="KW-0378">Hydrolase</keyword>
<comment type="similarity">
    <text evidence="2 6">Belongs to the class-A beta-lactamase family.</text>
</comment>
<dbReference type="AlphaFoldDB" id="A0A0B6VST5"/>
<evidence type="ECO:0000256" key="3">
    <source>
        <dbReference type="ARBA" id="ARBA00012865"/>
    </source>
</evidence>
<dbReference type="GO" id="GO:0008800">
    <property type="term" value="F:beta-lactamase activity"/>
    <property type="evidence" value="ECO:0007669"/>
    <property type="project" value="UniProtKB-UniRule"/>
</dbReference>
<feature type="signal peptide" evidence="7">
    <location>
        <begin position="1"/>
        <end position="25"/>
    </location>
</feature>
<dbReference type="EMBL" id="AP014611">
    <property type="protein sequence ID" value="BAQ22056.1"/>
    <property type="molecule type" value="Genomic_DNA"/>
</dbReference>
<organism evidence="9">
    <name type="scientific">Serratia marcescens</name>
    <dbReference type="NCBI Taxonomy" id="615"/>
    <lineage>
        <taxon>Bacteria</taxon>
        <taxon>Pseudomonadati</taxon>
        <taxon>Pseudomonadota</taxon>
        <taxon>Gammaproteobacteria</taxon>
        <taxon>Enterobacterales</taxon>
        <taxon>Yersiniaceae</taxon>
        <taxon>Serratia</taxon>
    </lineage>
</organism>
<geneLocation type="plasmid" evidence="9">
    <name>p11663</name>
</geneLocation>
<dbReference type="Gene3D" id="3.40.710.10">
    <property type="entry name" value="DD-peptidase/beta-lactamase superfamily"/>
    <property type="match status" value="1"/>
</dbReference>
<dbReference type="InterPro" id="IPR012338">
    <property type="entry name" value="Beta-lactam/transpept-like"/>
</dbReference>
<dbReference type="InterPro" id="IPR023650">
    <property type="entry name" value="Beta-lactam_class-A_AS"/>
</dbReference>
<sequence length="288" mass="30648">MTRSALLIPLTTAAIALNAISPVYASDTHSIDDTVKQVETTLGAKVGIAVLDTGSQRAWFHRADDRFPMASTSKALTCAALLDKGQSFMNKEALIKKADLDEYAPVTSGIVGKKVSAADLCSITMRTSDNTAVNKVLEILGGPQAVTAYLRKTGDNITRLDRNEPDLNEGTPGDVRDTTTPRAILETLNKLVLGPTLGSDERKQLTTWLESNEVGDPLLRAGVPSDWRVADRTGAGGNGTRGVIAVMWPPKHAPIIAAIYITQTKATMEERNAAIASIGKAIAAEVLE</sequence>
<evidence type="ECO:0000256" key="5">
    <source>
        <dbReference type="ARBA" id="ARBA00023251"/>
    </source>
</evidence>
<evidence type="ECO:0000256" key="7">
    <source>
        <dbReference type="SAM" id="SignalP"/>
    </source>
</evidence>
<reference evidence="9" key="1">
    <citation type="submission" date="2014-06" db="EMBL/GenBank/DDBJ databases">
        <title>Sequence and analysis of p11663 plasmid from Serratia marcescens.</title>
        <authorList>
            <person name="Jin W."/>
            <person name="Wachino J."/>
            <person name="Arakawa Y."/>
        </authorList>
    </citation>
    <scope>NUCLEOTIDE SEQUENCE</scope>
    <source>
        <strain evidence="9">11663</strain>
        <plasmid evidence="9">p11663</plasmid>
    </source>
</reference>
<dbReference type="PANTHER" id="PTHR35333:SF3">
    <property type="entry name" value="BETA-LACTAMASE-TYPE TRANSPEPTIDASE FOLD CONTAINING PROTEIN"/>
    <property type="match status" value="1"/>
</dbReference>
<dbReference type="RefSeq" id="WP_004197546.1">
    <property type="nucleotide sequence ID" value="NZ_AP014611.1"/>
</dbReference>
<evidence type="ECO:0000256" key="6">
    <source>
        <dbReference type="RuleBase" id="RU361140"/>
    </source>
</evidence>
<gene>
    <name evidence="9" type="primary">blaSCO-1</name>
</gene>
<dbReference type="PROSITE" id="PS00146">
    <property type="entry name" value="BETA_LACTAMASE_A"/>
    <property type="match status" value="1"/>
</dbReference>
<feature type="chain" id="PRO_5002109847" description="Beta-lactamase" evidence="7">
    <location>
        <begin position="26"/>
        <end position="288"/>
    </location>
</feature>
<proteinExistence type="inferred from homology"/>
<evidence type="ECO:0000256" key="1">
    <source>
        <dbReference type="ARBA" id="ARBA00001526"/>
    </source>
</evidence>
<dbReference type="InterPro" id="IPR000871">
    <property type="entry name" value="Beta-lactam_class-A"/>
</dbReference>
<comment type="catalytic activity">
    <reaction evidence="1 6">
        <text>a beta-lactam + H2O = a substituted beta-amino acid</text>
        <dbReference type="Rhea" id="RHEA:20401"/>
        <dbReference type="ChEBI" id="CHEBI:15377"/>
        <dbReference type="ChEBI" id="CHEBI:35627"/>
        <dbReference type="ChEBI" id="CHEBI:140347"/>
        <dbReference type="EC" id="3.5.2.6"/>
    </reaction>
</comment>
<feature type="domain" description="Beta-lactamase class A catalytic" evidence="8">
    <location>
        <begin position="48"/>
        <end position="260"/>
    </location>
</feature>
<dbReference type="InterPro" id="IPR045155">
    <property type="entry name" value="Beta-lactam_cat"/>
</dbReference>
<dbReference type="GO" id="GO:0046677">
    <property type="term" value="P:response to antibiotic"/>
    <property type="evidence" value="ECO:0007669"/>
    <property type="project" value="UniProtKB-UniRule"/>
</dbReference>
<keyword evidence="5 6" id="KW-0046">Antibiotic resistance</keyword>
<dbReference type="SUPFAM" id="SSF56601">
    <property type="entry name" value="beta-lactamase/transpeptidase-like"/>
    <property type="match status" value="1"/>
</dbReference>
<dbReference type="PANTHER" id="PTHR35333">
    <property type="entry name" value="BETA-LACTAMASE"/>
    <property type="match status" value="1"/>
</dbReference>
<dbReference type="SMR" id="A0A0B6VST5"/>
<dbReference type="Pfam" id="PF13354">
    <property type="entry name" value="Beta-lactamase2"/>
    <property type="match status" value="1"/>
</dbReference>
<evidence type="ECO:0000256" key="4">
    <source>
        <dbReference type="ARBA" id="ARBA00022801"/>
    </source>
</evidence>
<keyword evidence="7" id="KW-0732">Signal</keyword>
<dbReference type="PRINTS" id="PR00118">
    <property type="entry name" value="BLACTAMASEA"/>
</dbReference>
<dbReference type="NCBIfam" id="NF033103">
    <property type="entry name" value="bla_class_A"/>
    <property type="match status" value="1"/>
</dbReference>
<evidence type="ECO:0000259" key="8">
    <source>
        <dbReference type="Pfam" id="PF13354"/>
    </source>
</evidence>
<keyword evidence="9" id="KW-0614">Plasmid</keyword>
<dbReference type="GO" id="GO:0030655">
    <property type="term" value="P:beta-lactam antibiotic catabolic process"/>
    <property type="evidence" value="ECO:0007669"/>
    <property type="project" value="InterPro"/>
</dbReference>